<feature type="compositionally biased region" description="Basic and acidic residues" evidence="1">
    <location>
        <begin position="834"/>
        <end position="847"/>
    </location>
</feature>
<feature type="transmembrane region" description="Helical" evidence="2">
    <location>
        <begin position="947"/>
        <end position="971"/>
    </location>
</feature>
<feature type="region of interest" description="Disordered" evidence="1">
    <location>
        <begin position="792"/>
        <end position="883"/>
    </location>
</feature>
<evidence type="ECO:0000256" key="1">
    <source>
        <dbReference type="SAM" id="MobiDB-lite"/>
    </source>
</evidence>
<dbReference type="EMBL" id="JACVVK020000217">
    <property type="protein sequence ID" value="KAK7483989.1"/>
    <property type="molecule type" value="Genomic_DNA"/>
</dbReference>
<feature type="region of interest" description="Disordered" evidence="1">
    <location>
        <begin position="200"/>
        <end position="265"/>
    </location>
</feature>
<proteinExistence type="predicted"/>
<name>A0ABD0KA85_9CAEN</name>
<sequence length="1002" mass="110270">MSLQIYLANKLGGSNKLAQQTTRQHKLKYRPLSRCGLGKRIQWKARRGQEFPAAVSALLHGVATLTGYYQGRALFGGNISGRRLRGVKVNPIYQENDLAGRPPGHSTDTQSESALPIGEIQIEMYESLPRNRCRPFRQYNSAPVLKSPARQPHSPTDPIEDQLEDLDLGQDDVDDSVEDRKSAGESSFMNVNNLPWTFFQERSQTRPREPMWGAFRDKDDKALPDVREEAGSRASRAPTDQSHDQHEGDSSWSAGSRRRMPSTVREDLDVEECFITSDENDIGVNVLEVSGEGEPPGDNSPSPRHLPQGDSAGSDVPRSSLYPSHSPNFANPLPQRSPSRSLTSVRKTLSSGTDSLSGIRLCPLCRRKLESLIAEDLNSAFHNDGSDIISDRSYSPPVCTPSPRTRQQNHEHVSEDPHDHVAVVEIETNRYPVHGGNGFSVGHTVPVRNGSTPLETCPCSCHDTPTVNLSVEHETNSYYDAMDGSNRPPSLCVDDTALEDSKPAECLRDKHQHDEFNRAVPSDDCKKVIGEHCIVSCDDHHRQADHCLHDACIVDRENNHTCYLDRENNNLYSEPCRVLSHGDEANCSPPSPRFDEGNRISQVSENSDDLTACHKCSCSRYKSQQKPGNAKSKETSPNAGHSPSKRSHEGCNEVTPVPPHQQNAGSGHEPDITVRKESDNEIIMLGDNSHHSSPPVLHATCFETCENCGSQYEVKQADTCKCTGNCCCALGALHDGKMEMTSRSPSSLRERPSILTNGSILLRADELNSQSWMQRYLADTQNLYRVHTEPDVSIVTPGSSPNPSPRGSQQNLHTDHAHDTQTQLQLARSLPDVTSRDTVKVIDERKQKQANGSGQRACGKTAPPKGKEGKPAGKTKGGKPVSSIEDIEMKLSVIHMGGTTDDPAFEMIVPDETYEEESMYASRRRQRLREMEQSPWKEEPTSLRDRIIKAAVCTLLFCLFVGIFIGVAIHFGAQEVDDADMNGSGSIVSGGSGSAFSVHGAV</sequence>
<feature type="region of interest" description="Disordered" evidence="1">
    <location>
        <begin position="388"/>
        <end position="416"/>
    </location>
</feature>
<dbReference type="AlphaFoldDB" id="A0ABD0KA85"/>
<comment type="caution">
    <text evidence="3">The sequence shown here is derived from an EMBL/GenBank/DDBJ whole genome shotgun (WGS) entry which is preliminary data.</text>
</comment>
<keyword evidence="2" id="KW-1133">Transmembrane helix</keyword>
<evidence type="ECO:0000313" key="3">
    <source>
        <dbReference type="EMBL" id="KAK7483989.1"/>
    </source>
</evidence>
<feature type="region of interest" description="Disordered" evidence="1">
    <location>
        <begin position="288"/>
        <end position="355"/>
    </location>
</feature>
<keyword evidence="4" id="KW-1185">Reference proteome</keyword>
<dbReference type="Proteomes" id="UP001519460">
    <property type="component" value="Unassembled WGS sequence"/>
</dbReference>
<keyword evidence="2" id="KW-0472">Membrane</keyword>
<feature type="region of interest" description="Disordered" evidence="1">
    <location>
        <begin position="142"/>
        <end position="188"/>
    </location>
</feature>
<reference evidence="3 4" key="1">
    <citation type="journal article" date="2023" name="Sci. Data">
        <title>Genome assembly of the Korean intertidal mud-creeper Batillaria attramentaria.</title>
        <authorList>
            <person name="Patra A.K."/>
            <person name="Ho P.T."/>
            <person name="Jun S."/>
            <person name="Lee S.J."/>
            <person name="Kim Y."/>
            <person name="Won Y.J."/>
        </authorList>
    </citation>
    <scope>NUCLEOTIDE SEQUENCE [LARGE SCALE GENOMIC DNA]</scope>
    <source>
        <strain evidence="3">Wonlab-2016</strain>
    </source>
</reference>
<evidence type="ECO:0000256" key="2">
    <source>
        <dbReference type="SAM" id="Phobius"/>
    </source>
</evidence>
<feature type="compositionally biased region" description="Acidic residues" evidence="1">
    <location>
        <begin position="158"/>
        <end position="177"/>
    </location>
</feature>
<protein>
    <submittedName>
        <fullName evidence="3">Uncharacterized protein</fullName>
    </submittedName>
</protein>
<keyword evidence="2" id="KW-0812">Transmembrane</keyword>
<organism evidence="3 4">
    <name type="scientific">Batillaria attramentaria</name>
    <dbReference type="NCBI Taxonomy" id="370345"/>
    <lineage>
        <taxon>Eukaryota</taxon>
        <taxon>Metazoa</taxon>
        <taxon>Spiralia</taxon>
        <taxon>Lophotrochozoa</taxon>
        <taxon>Mollusca</taxon>
        <taxon>Gastropoda</taxon>
        <taxon>Caenogastropoda</taxon>
        <taxon>Sorbeoconcha</taxon>
        <taxon>Cerithioidea</taxon>
        <taxon>Batillariidae</taxon>
        <taxon>Batillaria</taxon>
    </lineage>
</organism>
<feature type="region of interest" description="Disordered" evidence="1">
    <location>
        <begin position="621"/>
        <end position="672"/>
    </location>
</feature>
<feature type="compositionally biased region" description="Low complexity" evidence="1">
    <location>
        <begin position="797"/>
        <end position="811"/>
    </location>
</feature>
<feature type="compositionally biased region" description="Basic and acidic residues" evidence="1">
    <location>
        <begin position="203"/>
        <end position="231"/>
    </location>
</feature>
<accession>A0ABD0KA85</accession>
<gene>
    <name evidence="3" type="ORF">BaRGS_00024724</name>
</gene>
<evidence type="ECO:0000313" key="4">
    <source>
        <dbReference type="Proteomes" id="UP001519460"/>
    </source>
</evidence>
<feature type="compositionally biased region" description="Polar residues" evidence="1">
    <location>
        <begin position="321"/>
        <end position="355"/>
    </location>
</feature>